<dbReference type="GO" id="GO:0005886">
    <property type="term" value="C:plasma membrane"/>
    <property type="evidence" value="ECO:0007669"/>
    <property type="project" value="UniProtKB-SubCell"/>
</dbReference>
<name>A0A7C8LT89_9FIRM</name>
<keyword evidence="9 12" id="KW-1133">Transmembrane helix</keyword>
<evidence type="ECO:0000259" key="14">
    <source>
        <dbReference type="PROSITE" id="PS50885"/>
    </source>
</evidence>
<keyword evidence="10" id="KW-0902">Two-component regulatory system</keyword>
<dbReference type="EC" id="2.7.13.3" evidence="3"/>
<evidence type="ECO:0000256" key="8">
    <source>
        <dbReference type="ARBA" id="ARBA00022777"/>
    </source>
</evidence>
<dbReference type="InterPro" id="IPR036890">
    <property type="entry name" value="HATPase_C_sf"/>
</dbReference>
<comment type="subcellular location">
    <subcellularLocation>
        <location evidence="2">Cell membrane</location>
        <topology evidence="2">Multi-pass membrane protein</topology>
    </subcellularLocation>
</comment>
<evidence type="ECO:0000256" key="9">
    <source>
        <dbReference type="ARBA" id="ARBA00022989"/>
    </source>
</evidence>
<reference evidence="15 16" key="1">
    <citation type="submission" date="2019-12" db="EMBL/GenBank/DDBJ databases">
        <title>Defluviitalea raffinosedens, isolated from a biogas fermenter, genome sequencing and characterization.</title>
        <authorList>
            <person name="Rettenmaier R."/>
            <person name="Schneider M."/>
            <person name="Neuhaus K."/>
            <person name="Liebl W."/>
            <person name="Zverlov V."/>
        </authorList>
    </citation>
    <scope>NUCLEOTIDE SEQUENCE [LARGE SCALE GENOMIC DNA]</scope>
    <source>
        <strain evidence="15 16">249c-K6</strain>
    </source>
</reference>
<dbReference type="InterPro" id="IPR005467">
    <property type="entry name" value="His_kinase_dom"/>
</dbReference>
<gene>
    <name evidence="15" type="ORF">GND95_08290</name>
</gene>
<dbReference type="GO" id="GO:0000155">
    <property type="term" value="F:phosphorelay sensor kinase activity"/>
    <property type="evidence" value="ECO:0007669"/>
    <property type="project" value="InterPro"/>
</dbReference>
<keyword evidence="11 12" id="KW-0472">Membrane</keyword>
<comment type="catalytic activity">
    <reaction evidence="1">
        <text>ATP + protein L-histidine = ADP + protein N-phospho-L-histidine.</text>
        <dbReference type="EC" id="2.7.13.3"/>
    </reaction>
</comment>
<evidence type="ECO:0000313" key="15">
    <source>
        <dbReference type="EMBL" id="KAE9634107.1"/>
    </source>
</evidence>
<dbReference type="Proteomes" id="UP000483018">
    <property type="component" value="Unassembled WGS sequence"/>
</dbReference>
<dbReference type="EMBL" id="WSLF01000006">
    <property type="protein sequence ID" value="KAE9634107.1"/>
    <property type="molecule type" value="Genomic_DNA"/>
</dbReference>
<dbReference type="PANTHER" id="PTHR34220">
    <property type="entry name" value="SENSOR HISTIDINE KINASE YPDA"/>
    <property type="match status" value="1"/>
</dbReference>
<dbReference type="PROSITE" id="PS50885">
    <property type="entry name" value="HAMP"/>
    <property type="match status" value="1"/>
</dbReference>
<dbReference type="Gene3D" id="3.30.565.10">
    <property type="entry name" value="Histidine kinase-like ATPase, C-terminal domain"/>
    <property type="match status" value="1"/>
</dbReference>
<dbReference type="InterPro" id="IPR033479">
    <property type="entry name" value="dCache_1"/>
</dbReference>
<dbReference type="SUPFAM" id="SSF55874">
    <property type="entry name" value="ATPase domain of HSP90 chaperone/DNA topoisomerase II/histidine kinase"/>
    <property type="match status" value="1"/>
</dbReference>
<feature type="domain" description="HAMP" evidence="14">
    <location>
        <begin position="322"/>
        <end position="375"/>
    </location>
</feature>
<feature type="transmembrane region" description="Helical" evidence="12">
    <location>
        <begin position="301"/>
        <end position="325"/>
    </location>
</feature>
<feature type="domain" description="Histidine kinase" evidence="13">
    <location>
        <begin position="482"/>
        <end position="588"/>
    </location>
</feature>
<keyword evidence="8" id="KW-0418">Kinase</keyword>
<keyword evidence="7 12" id="KW-0812">Transmembrane</keyword>
<evidence type="ECO:0000256" key="11">
    <source>
        <dbReference type="ARBA" id="ARBA00023136"/>
    </source>
</evidence>
<evidence type="ECO:0000256" key="10">
    <source>
        <dbReference type="ARBA" id="ARBA00023012"/>
    </source>
</evidence>
<evidence type="ECO:0000256" key="7">
    <source>
        <dbReference type="ARBA" id="ARBA00022692"/>
    </source>
</evidence>
<dbReference type="AlphaFoldDB" id="A0A7C8LT89"/>
<evidence type="ECO:0000256" key="4">
    <source>
        <dbReference type="ARBA" id="ARBA00022475"/>
    </source>
</evidence>
<dbReference type="Pfam" id="PF06580">
    <property type="entry name" value="His_kinase"/>
    <property type="match status" value="1"/>
</dbReference>
<dbReference type="InterPro" id="IPR010559">
    <property type="entry name" value="Sig_transdc_His_kin_internal"/>
</dbReference>
<dbReference type="InterPro" id="IPR050640">
    <property type="entry name" value="Bact_2-comp_sensor_kinase"/>
</dbReference>
<evidence type="ECO:0000313" key="16">
    <source>
        <dbReference type="Proteomes" id="UP000483018"/>
    </source>
</evidence>
<dbReference type="InterPro" id="IPR003594">
    <property type="entry name" value="HATPase_dom"/>
</dbReference>
<keyword evidence="16" id="KW-1185">Reference proteome</keyword>
<evidence type="ECO:0000256" key="12">
    <source>
        <dbReference type="SAM" id="Phobius"/>
    </source>
</evidence>
<comment type="caution">
    <text evidence="15">The sequence shown here is derived from an EMBL/GenBank/DDBJ whole genome shotgun (WGS) entry which is preliminary data.</text>
</comment>
<evidence type="ECO:0000256" key="1">
    <source>
        <dbReference type="ARBA" id="ARBA00000085"/>
    </source>
</evidence>
<dbReference type="InterPro" id="IPR003660">
    <property type="entry name" value="HAMP_dom"/>
</dbReference>
<dbReference type="Pfam" id="PF02743">
    <property type="entry name" value="dCache_1"/>
    <property type="match status" value="1"/>
</dbReference>
<dbReference type="SMART" id="SM00387">
    <property type="entry name" value="HATPase_c"/>
    <property type="match status" value="1"/>
</dbReference>
<evidence type="ECO:0000256" key="3">
    <source>
        <dbReference type="ARBA" id="ARBA00012438"/>
    </source>
</evidence>
<protein>
    <recommendedName>
        <fullName evidence="3">histidine kinase</fullName>
        <ecNumber evidence="3">2.7.13.3</ecNumber>
    </recommendedName>
</protein>
<feature type="transmembrane region" description="Helical" evidence="12">
    <location>
        <begin position="18"/>
        <end position="40"/>
    </location>
</feature>
<keyword evidence="6" id="KW-0808">Transferase</keyword>
<dbReference type="RefSeq" id="WP_204614241.1">
    <property type="nucleotide sequence ID" value="NZ_JAFBEP010000021.1"/>
</dbReference>
<evidence type="ECO:0000256" key="2">
    <source>
        <dbReference type="ARBA" id="ARBA00004651"/>
    </source>
</evidence>
<dbReference type="PROSITE" id="PS50109">
    <property type="entry name" value="HIS_KIN"/>
    <property type="match status" value="1"/>
</dbReference>
<evidence type="ECO:0000256" key="5">
    <source>
        <dbReference type="ARBA" id="ARBA00022553"/>
    </source>
</evidence>
<dbReference type="SMART" id="SM00304">
    <property type="entry name" value="HAMP"/>
    <property type="match status" value="1"/>
</dbReference>
<dbReference type="Pfam" id="PF02518">
    <property type="entry name" value="HATPase_c"/>
    <property type="match status" value="1"/>
</dbReference>
<evidence type="ECO:0000256" key="6">
    <source>
        <dbReference type="ARBA" id="ARBA00022679"/>
    </source>
</evidence>
<organism evidence="15 16">
    <name type="scientific">Defluviitalea raffinosedens</name>
    <dbReference type="NCBI Taxonomy" id="1450156"/>
    <lineage>
        <taxon>Bacteria</taxon>
        <taxon>Bacillati</taxon>
        <taxon>Bacillota</taxon>
        <taxon>Clostridia</taxon>
        <taxon>Lachnospirales</taxon>
        <taxon>Defluviitaleaceae</taxon>
        <taxon>Defluviitalea</taxon>
    </lineage>
</organism>
<sequence length="595" mass="68204">MEQIINYIKCLKIRTKVIVIYITLLLLSFVIGISTIYAIFEENTEREVGEAGLQTINAIKGNLDVIFDNITQSSNMIYFDNDVQQALSSLNNKSITPSTLSTIQNSLMNMILSGQYISSVILIDSYDNYYKSYKIGPISIYNKDYRSTNWYNQMSKSKGDGFFIHKSENIIQYPSRPYLNYITYVREIPDKNNYKHLATLLLVIDESVFQRYFHEVTKNDQSTFCIVDSRGNYVIPPLDNQEEIEDLLKGRITTTPSYQSVKFLGTDAMLVQRDLGIQDWNLVGILNMNSKKELSNAYKSVLAAFVGLNVVIIMACFIVLTKLIFSPLTKIQNHMQMVEKGEFVPMAIEEGYQNEIISLKQVFNHMIYSLRELIDRIKKEEKIIMKNELDIIYAQLNPHFLYNTLDAASALALVNDNKNCFKLIQALGNFYRNTLSSGKDIVTVADEITCIKNYITILNIRYDNRIKIHYDIEERILPLPMLKLILQPVVENAVYHGIKEREGEGNIYLKGYLDEDEIIFIISDDGMGMSEERIKEVLEGKTRTKKSGFGLYSLIQRISLYYNIESPVTVTSEIGSGTEITIRLKVIEGDEYCGN</sequence>
<keyword evidence="5" id="KW-0597">Phosphoprotein</keyword>
<proteinExistence type="predicted"/>
<accession>A0A7C8LT89</accession>
<dbReference type="PANTHER" id="PTHR34220:SF7">
    <property type="entry name" value="SENSOR HISTIDINE KINASE YPDA"/>
    <property type="match status" value="1"/>
</dbReference>
<evidence type="ECO:0000259" key="13">
    <source>
        <dbReference type="PROSITE" id="PS50109"/>
    </source>
</evidence>
<dbReference type="Gene3D" id="6.10.340.10">
    <property type="match status" value="1"/>
</dbReference>
<keyword evidence="4" id="KW-1003">Cell membrane</keyword>